<comment type="catalytic activity">
    <reaction evidence="3">
        <text>testosterone + 3 reduced [NADPH--hemoprotein reductase] + 3 O2 = 17beta-estradiol + formate + 3 oxidized [NADPH--hemoprotein reductase] + 4 H2O + 4 H(+)</text>
        <dbReference type="Rhea" id="RHEA:38191"/>
        <dbReference type="Rhea" id="RHEA-COMP:11964"/>
        <dbReference type="Rhea" id="RHEA-COMP:11965"/>
        <dbReference type="ChEBI" id="CHEBI:15377"/>
        <dbReference type="ChEBI" id="CHEBI:15378"/>
        <dbReference type="ChEBI" id="CHEBI:15379"/>
        <dbReference type="ChEBI" id="CHEBI:15740"/>
        <dbReference type="ChEBI" id="CHEBI:16469"/>
        <dbReference type="ChEBI" id="CHEBI:17347"/>
        <dbReference type="ChEBI" id="CHEBI:57618"/>
        <dbReference type="ChEBI" id="CHEBI:58210"/>
        <dbReference type="EC" id="1.14.14.14"/>
    </reaction>
</comment>
<reference evidence="6" key="1">
    <citation type="submission" date="2025-08" db="UniProtKB">
        <authorList>
            <consortium name="RefSeq"/>
        </authorList>
    </citation>
    <scope>IDENTIFICATION</scope>
</reference>
<organism evidence="5 6">
    <name type="scientific">Pundamilia nyererei</name>
    <dbReference type="NCBI Taxonomy" id="303518"/>
    <lineage>
        <taxon>Eukaryota</taxon>
        <taxon>Metazoa</taxon>
        <taxon>Chordata</taxon>
        <taxon>Craniata</taxon>
        <taxon>Vertebrata</taxon>
        <taxon>Euteleostomi</taxon>
        <taxon>Actinopterygii</taxon>
        <taxon>Neopterygii</taxon>
        <taxon>Teleostei</taxon>
        <taxon>Neoteleostei</taxon>
        <taxon>Acanthomorphata</taxon>
        <taxon>Ovalentaria</taxon>
        <taxon>Cichlomorphae</taxon>
        <taxon>Cichliformes</taxon>
        <taxon>Cichlidae</taxon>
        <taxon>African cichlids</taxon>
        <taxon>Pseudocrenilabrinae</taxon>
        <taxon>Haplochromini</taxon>
        <taxon>Pundamilia</taxon>
    </lineage>
</organism>
<dbReference type="InterPro" id="IPR001128">
    <property type="entry name" value="Cyt_P450"/>
</dbReference>
<dbReference type="InterPro" id="IPR036396">
    <property type="entry name" value="Cyt_P450_sf"/>
</dbReference>
<dbReference type="PANTHER" id="PTHR24291">
    <property type="entry name" value="CYTOCHROME P450 FAMILY 4"/>
    <property type="match status" value="1"/>
</dbReference>
<evidence type="ECO:0000256" key="1">
    <source>
        <dbReference type="ARBA" id="ARBA00010617"/>
    </source>
</evidence>
<dbReference type="AlphaFoldDB" id="A0A9Y6J898"/>
<proteinExistence type="inferred from homology"/>
<dbReference type="Proteomes" id="UP000695023">
    <property type="component" value="Unplaced"/>
</dbReference>
<name>A0A9Y6J898_9CICH</name>
<evidence type="ECO:0000256" key="4">
    <source>
        <dbReference type="ARBA" id="ARBA00048642"/>
    </source>
</evidence>
<evidence type="ECO:0000256" key="2">
    <source>
        <dbReference type="ARBA" id="ARBA00037202"/>
    </source>
</evidence>
<dbReference type="PANTHER" id="PTHR24291:SF201">
    <property type="entry name" value="CYTOCHROME P450, FAMILY 4, SUBFAMILY B, POLYPEPTIDE 7"/>
    <property type="match status" value="1"/>
</dbReference>
<sequence>MFPYHSDLIFHLSPHGFRYRKARQVTLSHTEEVIRKRREALKEEKELGQIQAKRYLDFLDILLFARDENQQGLSDEDMRAE</sequence>
<comment type="catalytic activity">
    <reaction evidence="4">
        <text>androst-4-ene-3,17-dione + 3 reduced [NADPH--hemoprotein reductase] + 3 O2 = estrone + formate + 3 oxidized [NADPH--hemoprotein reductase] + 4 H2O + 4 H(+)</text>
        <dbReference type="Rhea" id="RHEA:38195"/>
        <dbReference type="Rhea" id="RHEA-COMP:11964"/>
        <dbReference type="Rhea" id="RHEA-COMP:11965"/>
        <dbReference type="ChEBI" id="CHEBI:15377"/>
        <dbReference type="ChEBI" id="CHEBI:15378"/>
        <dbReference type="ChEBI" id="CHEBI:15379"/>
        <dbReference type="ChEBI" id="CHEBI:15740"/>
        <dbReference type="ChEBI" id="CHEBI:16422"/>
        <dbReference type="ChEBI" id="CHEBI:17263"/>
        <dbReference type="ChEBI" id="CHEBI:57618"/>
        <dbReference type="ChEBI" id="CHEBI:58210"/>
        <dbReference type="EC" id="1.14.14.14"/>
    </reaction>
</comment>
<comment type="similarity">
    <text evidence="1">Belongs to the cytochrome P450 family.</text>
</comment>
<evidence type="ECO:0000313" key="6">
    <source>
        <dbReference type="RefSeq" id="XP_013763631.1"/>
    </source>
</evidence>
<dbReference type="GO" id="GO:0070330">
    <property type="term" value="F:aromatase activity"/>
    <property type="evidence" value="ECO:0007669"/>
    <property type="project" value="UniProtKB-EC"/>
</dbReference>
<dbReference type="Gene3D" id="1.10.630.10">
    <property type="entry name" value="Cytochrome P450"/>
    <property type="match status" value="1"/>
</dbReference>
<dbReference type="SUPFAM" id="SSF48264">
    <property type="entry name" value="Cytochrome P450"/>
    <property type="match status" value="1"/>
</dbReference>
<keyword evidence="5" id="KW-1185">Reference proteome</keyword>
<comment type="function">
    <text evidence="2">Catalyzes the formation of aromatic C18 estrogens from C19 androgens.</text>
</comment>
<accession>A0A9Y6J898</accession>
<dbReference type="GO" id="GO:0005506">
    <property type="term" value="F:iron ion binding"/>
    <property type="evidence" value="ECO:0007669"/>
    <property type="project" value="InterPro"/>
</dbReference>
<dbReference type="GO" id="GO:0020037">
    <property type="term" value="F:heme binding"/>
    <property type="evidence" value="ECO:0007669"/>
    <property type="project" value="InterPro"/>
</dbReference>
<dbReference type="GeneID" id="102202296"/>
<dbReference type="InterPro" id="IPR050196">
    <property type="entry name" value="Cytochrome_P450_Monoox"/>
</dbReference>
<gene>
    <name evidence="6" type="primary">LOC102202296</name>
</gene>
<dbReference type="Pfam" id="PF00067">
    <property type="entry name" value="p450"/>
    <property type="match status" value="1"/>
</dbReference>
<evidence type="ECO:0000313" key="5">
    <source>
        <dbReference type="Proteomes" id="UP000695023"/>
    </source>
</evidence>
<protein>
    <submittedName>
        <fullName evidence="6">Cytochrome P450 4B1-like</fullName>
    </submittedName>
</protein>
<dbReference type="RefSeq" id="XP_013763631.1">
    <property type="nucleotide sequence ID" value="XM_013908177.1"/>
</dbReference>
<feature type="non-terminal residue" evidence="6">
    <location>
        <position position="81"/>
    </location>
</feature>
<evidence type="ECO:0000256" key="3">
    <source>
        <dbReference type="ARBA" id="ARBA00047938"/>
    </source>
</evidence>